<organism evidence="2 3">
    <name type="scientific">Penicillium canescens</name>
    <dbReference type="NCBI Taxonomy" id="5083"/>
    <lineage>
        <taxon>Eukaryota</taxon>
        <taxon>Fungi</taxon>
        <taxon>Dikarya</taxon>
        <taxon>Ascomycota</taxon>
        <taxon>Pezizomycotina</taxon>
        <taxon>Eurotiomycetes</taxon>
        <taxon>Eurotiomycetidae</taxon>
        <taxon>Eurotiales</taxon>
        <taxon>Aspergillaceae</taxon>
        <taxon>Penicillium</taxon>
    </lineage>
</organism>
<evidence type="ECO:0000313" key="3">
    <source>
        <dbReference type="Proteomes" id="UP001219568"/>
    </source>
</evidence>
<feature type="compositionally biased region" description="Basic and acidic residues" evidence="1">
    <location>
        <begin position="149"/>
        <end position="159"/>
    </location>
</feature>
<gene>
    <name evidence="2" type="ORF">N7460_008662</name>
</gene>
<feature type="region of interest" description="Disordered" evidence="1">
    <location>
        <begin position="28"/>
        <end position="50"/>
    </location>
</feature>
<reference evidence="2" key="1">
    <citation type="journal article" date="2023" name="IMA Fungus">
        <title>Comparative genomic study of the Penicillium genus elucidates a diverse pangenome and 15 lateral gene transfer events.</title>
        <authorList>
            <person name="Petersen C."/>
            <person name="Sorensen T."/>
            <person name="Nielsen M.R."/>
            <person name="Sondergaard T.E."/>
            <person name="Sorensen J.L."/>
            <person name="Fitzpatrick D.A."/>
            <person name="Frisvad J.C."/>
            <person name="Nielsen K.L."/>
        </authorList>
    </citation>
    <scope>NUCLEOTIDE SEQUENCE</scope>
    <source>
        <strain evidence="2">IBT 15450</strain>
    </source>
</reference>
<proteinExistence type="predicted"/>
<sequence length="217" mass="24785">MDTPILPRQTKRAIWIQQKRLEKKAAKTHAAQIKSCDSPEPEQKSFDMDVPIPSQETKCAEWKRLQAEKKSERKAAKIHAAQIKSCDGPEPKPETKIEDKTAIDHERKLCRAVRPKIARWRQYTAKRRWEVKAGKTLAAQMKSCDDDEERGKRERGVTPEDIELERLRIASSVIYSVPMPPSFPMSPRPLASEPSESPSVHPRSISPMSEEGMAMYQ</sequence>
<keyword evidence="3" id="KW-1185">Reference proteome</keyword>
<evidence type="ECO:0000313" key="2">
    <source>
        <dbReference type="EMBL" id="KAJ6034487.1"/>
    </source>
</evidence>
<feature type="region of interest" description="Disordered" evidence="1">
    <location>
        <begin position="178"/>
        <end position="217"/>
    </location>
</feature>
<feature type="region of interest" description="Disordered" evidence="1">
    <location>
        <begin position="136"/>
        <end position="159"/>
    </location>
</feature>
<accession>A0AAD6I5W0</accession>
<comment type="caution">
    <text evidence="2">The sequence shown here is derived from an EMBL/GenBank/DDBJ whole genome shotgun (WGS) entry which is preliminary data.</text>
</comment>
<dbReference type="EMBL" id="JAQJZL010000010">
    <property type="protein sequence ID" value="KAJ6034487.1"/>
    <property type="molecule type" value="Genomic_DNA"/>
</dbReference>
<dbReference type="Proteomes" id="UP001219568">
    <property type="component" value="Unassembled WGS sequence"/>
</dbReference>
<protein>
    <submittedName>
        <fullName evidence="2">Uncharacterized protein</fullName>
    </submittedName>
</protein>
<name>A0AAD6I5W0_PENCN</name>
<feature type="compositionally biased region" description="Pro residues" evidence="1">
    <location>
        <begin position="178"/>
        <end position="187"/>
    </location>
</feature>
<reference evidence="2" key="2">
    <citation type="submission" date="2023-01" db="EMBL/GenBank/DDBJ databases">
        <authorList>
            <person name="Petersen C."/>
        </authorList>
    </citation>
    <scope>NUCLEOTIDE SEQUENCE</scope>
    <source>
        <strain evidence="2">IBT 15450</strain>
    </source>
</reference>
<evidence type="ECO:0000256" key="1">
    <source>
        <dbReference type="SAM" id="MobiDB-lite"/>
    </source>
</evidence>
<dbReference type="AlphaFoldDB" id="A0AAD6I5W0"/>